<evidence type="ECO:0000259" key="13">
    <source>
        <dbReference type="PROSITE" id="PS51726"/>
    </source>
</evidence>
<dbReference type="InterPro" id="IPR040706">
    <property type="entry name" value="Zf-MYST"/>
</dbReference>
<dbReference type="CDD" id="cd04301">
    <property type="entry name" value="NAT_SF"/>
    <property type="match status" value="1"/>
</dbReference>
<evidence type="ECO:0000256" key="5">
    <source>
        <dbReference type="ARBA" id="ARBA00022723"/>
    </source>
</evidence>
<evidence type="ECO:0000256" key="8">
    <source>
        <dbReference type="ARBA" id="ARBA00022853"/>
    </source>
</evidence>
<feature type="domain" description="MYST-type HAT" evidence="13">
    <location>
        <begin position="91"/>
        <end position="374"/>
    </location>
</feature>
<dbReference type="EMBL" id="JAPFFF010000004">
    <property type="protein sequence ID" value="KAK8892086.1"/>
    <property type="molecule type" value="Genomic_DNA"/>
</dbReference>
<dbReference type="Gene3D" id="2.30.30.140">
    <property type="match status" value="1"/>
</dbReference>
<comment type="similarity">
    <text evidence="2 11">Belongs to the MYST (SAS/MOZ) family.</text>
</comment>
<feature type="region of interest" description="Disordered" evidence="12">
    <location>
        <begin position="324"/>
        <end position="344"/>
    </location>
</feature>
<protein>
    <recommendedName>
        <fullName evidence="3 11">Histone acetyltransferase</fullName>
        <ecNumber evidence="3 11">2.3.1.48</ecNumber>
    </recommendedName>
</protein>
<keyword evidence="8" id="KW-0156">Chromatin regulator</keyword>
<comment type="catalytic activity">
    <reaction evidence="11">
        <text>L-lysyl-[protein] + acetyl-CoA = N(6)-acetyl-L-lysyl-[protein] + CoA + H(+)</text>
        <dbReference type="Rhea" id="RHEA:45948"/>
        <dbReference type="Rhea" id="RHEA-COMP:9752"/>
        <dbReference type="Rhea" id="RHEA-COMP:10731"/>
        <dbReference type="ChEBI" id="CHEBI:15378"/>
        <dbReference type="ChEBI" id="CHEBI:29969"/>
        <dbReference type="ChEBI" id="CHEBI:57287"/>
        <dbReference type="ChEBI" id="CHEBI:57288"/>
        <dbReference type="ChEBI" id="CHEBI:61930"/>
        <dbReference type="EC" id="2.3.1.48"/>
    </reaction>
</comment>
<gene>
    <name evidence="14" type="ORF">M9Y10_029308</name>
</gene>
<evidence type="ECO:0000313" key="15">
    <source>
        <dbReference type="Proteomes" id="UP001470230"/>
    </source>
</evidence>
<feature type="compositionally biased region" description="Acidic residues" evidence="12">
    <location>
        <begin position="326"/>
        <end position="344"/>
    </location>
</feature>
<feature type="compositionally biased region" description="Acidic residues" evidence="12">
    <location>
        <begin position="392"/>
        <end position="403"/>
    </location>
</feature>
<keyword evidence="15" id="KW-1185">Reference proteome</keyword>
<dbReference type="SUPFAM" id="SSF54160">
    <property type="entry name" value="Chromo domain-like"/>
    <property type="match status" value="1"/>
</dbReference>
<evidence type="ECO:0000256" key="7">
    <source>
        <dbReference type="ARBA" id="ARBA00022833"/>
    </source>
</evidence>
<dbReference type="Gene3D" id="3.40.630.30">
    <property type="match status" value="1"/>
</dbReference>
<dbReference type="InterPro" id="IPR002717">
    <property type="entry name" value="HAT_MYST-type"/>
</dbReference>
<comment type="subcellular location">
    <subcellularLocation>
        <location evidence="1 11">Nucleus</location>
    </subcellularLocation>
</comment>
<dbReference type="Pfam" id="PF17772">
    <property type="entry name" value="zf-MYST"/>
    <property type="match status" value="1"/>
</dbReference>
<dbReference type="InterPro" id="IPR050603">
    <property type="entry name" value="MYST_HAT"/>
</dbReference>
<dbReference type="EC" id="2.3.1.48" evidence="3 11"/>
<evidence type="ECO:0000256" key="6">
    <source>
        <dbReference type="ARBA" id="ARBA00022771"/>
    </source>
</evidence>
<evidence type="ECO:0000256" key="11">
    <source>
        <dbReference type="RuleBase" id="RU361211"/>
    </source>
</evidence>
<evidence type="ECO:0000256" key="3">
    <source>
        <dbReference type="ARBA" id="ARBA00013184"/>
    </source>
</evidence>
<evidence type="ECO:0000256" key="12">
    <source>
        <dbReference type="SAM" id="MobiDB-lite"/>
    </source>
</evidence>
<keyword evidence="5" id="KW-0479">Metal-binding</keyword>
<evidence type="ECO:0000256" key="2">
    <source>
        <dbReference type="ARBA" id="ARBA00010107"/>
    </source>
</evidence>
<dbReference type="Pfam" id="PF11717">
    <property type="entry name" value="Tudor-knot"/>
    <property type="match status" value="1"/>
</dbReference>
<accession>A0ABR2KMW4</accession>
<evidence type="ECO:0000256" key="10">
    <source>
        <dbReference type="ARBA" id="ARBA00023242"/>
    </source>
</evidence>
<dbReference type="PANTHER" id="PTHR10615">
    <property type="entry name" value="HISTONE ACETYLTRANSFERASE"/>
    <property type="match status" value="1"/>
</dbReference>
<dbReference type="InterPro" id="IPR025995">
    <property type="entry name" value="Tudor-knot"/>
</dbReference>
<keyword evidence="7" id="KW-0862">Zinc</keyword>
<keyword evidence="9" id="KW-0007">Acetylation</keyword>
<dbReference type="InterPro" id="IPR016197">
    <property type="entry name" value="Chromo-like_dom_sf"/>
</dbReference>
<name>A0ABR2KMW4_9EUKA</name>
<keyword evidence="10 11" id="KW-0539">Nucleus</keyword>
<dbReference type="InterPro" id="IPR016181">
    <property type="entry name" value="Acyl_CoA_acyltransferase"/>
</dbReference>
<feature type="region of interest" description="Disordered" evidence="12">
    <location>
        <begin position="380"/>
        <end position="403"/>
    </location>
</feature>
<dbReference type="Proteomes" id="UP001470230">
    <property type="component" value="Unassembled WGS sequence"/>
</dbReference>
<evidence type="ECO:0000256" key="1">
    <source>
        <dbReference type="ARBA" id="ARBA00004123"/>
    </source>
</evidence>
<dbReference type="Gene3D" id="1.10.10.10">
    <property type="entry name" value="Winged helix-like DNA-binding domain superfamily/Winged helix DNA-binding domain"/>
    <property type="match status" value="1"/>
</dbReference>
<evidence type="ECO:0000256" key="9">
    <source>
        <dbReference type="ARBA" id="ARBA00022990"/>
    </source>
</evidence>
<dbReference type="InterPro" id="IPR036388">
    <property type="entry name" value="WH-like_DNA-bd_sf"/>
</dbReference>
<keyword evidence="4" id="KW-0808">Transferase</keyword>
<dbReference type="PROSITE" id="PS51726">
    <property type="entry name" value="MYST_HAT"/>
    <property type="match status" value="1"/>
</dbReference>
<keyword evidence="6" id="KW-0863">Zinc-finger</keyword>
<evidence type="ECO:0000256" key="4">
    <source>
        <dbReference type="ARBA" id="ARBA00022679"/>
    </source>
</evidence>
<organism evidence="14 15">
    <name type="scientific">Tritrichomonas musculus</name>
    <dbReference type="NCBI Taxonomy" id="1915356"/>
    <lineage>
        <taxon>Eukaryota</taxon>
        <taxon>Metamonada</taxon>
        <taxon>Parabasalia</taxon>
        <taxon>Tritrichomonadida</taxon>
        <taxon>Tritrichomonadidae</taxon>
        <taxon>Tritrichomonas</taxon>
    </lineage>
</organism>
<sequence length="403" mass="46771">MNFFKIGENVISPSKYSNKNEKGEILEIQKGIYAYVRFNNFDKRLDEWVPLTQLSHDTDASKNPIINFPQKTEMKKNLNNAANTSDSNQSKPIRNIDSIRIGDYEIDSWYFSPYPSEFCKSRHLFICEYCFKYFSSPNMFKCHFHAEKDCRPKGFEIYRKGSISIFEISSATDRICCQSLFLLCKLFLDESVLSYMIDNVSFLILCECDKNGAHPVGFLSRPTNWDGNIILYEIVILPPYQRKGYSQILLSCVYEMAHRSFVIGGIGRSLTDLGKPALEKFFANKIVGLLRNKLDEIKTIKDITLYTSICKNDVSETFKNLKIMSSDDDDDDDNDNDSEDDETLPIEEINIYLKKNPKIEKEIPFDKDFLMWFTEDLEEEEIIQDNPKEYDSDSDQNDDPPPQ</sequence>
<comment type="caution">
    <text evidence="14">The sequence shown here is derived from an EMBL/GenBank/DDBJ whole genome shotgun (WGS) entry which is preliminary data.</text>
</comment>
<dbReference type="Pfam" id="PF01853">
    <property type="entry name" value="MOZ_SAS"/>
    <property type="match status" value="1"/>
</dbReference>
<evidence type="ECO:0000313" key="14">
    <source>
        <dbReference type="EMBL" id="KAK8892086.1"/>
    </source>
</evidence>
<dbReference type="Gene3D" id="3.30.60.60">
    <property type="entry name" value="N-acetyl transferase-like"/>
    <property type="match status" value="1"/>
</dbReference>
<proteinExistence type="inferred from homology"/>
<dbReference type="PANTHER" id="PTHR10615:SF161">
    <property type="entry name" value="HISTONE ACETYLTRANSFERASE KAT7"/>
    <property type="match status" value="1"/>
</dbReference>
<dbReference type="SUPFAM" id="SSF55729">
    <property type="entry name" value="Acyl-CoA N-acyltransferases (Nat)"/>
    <property type="match status" value="1"/>
</dbReference>
<reference evidence="14 15" key="1">
    <citation type="submission" date="2024-04" db="EMBL/GenBank/DDBJ databases">
        <title>Tritrichomonas musculus Genome.</title>
        <authorList>
            <person name="Alves-Ferreira E."/>
            <person name="Grigg M."/>
            <person name="Lorenzi H."/>
            <person name="Galac M."/>
        </authorList>
    </citation>
    <scope>NUCLEOTIDE SEQUENCE [LARGE SCALE GENOMIC DNA]</scope>
    <source>
        <strain evidence="14 15">EAF2021</strain>
    </source>
</reference>